<evidence type="ECO:0000313" key="1">
    <source>
        <dbReference type="EMBL" id="KER33111.1"/>
    </source>
</evidence>
<dbReference type="KEGG" id="ovi:T265_01002"/>
<name>A0A075A182_OPIVI</name>
<evidence type="ECO:0008006" key="3">
    <source>
        <dbReference type="Google" id="ProtNLM"/>
    </source>
</evidence>
<dbReference type="GeneID" id="20315190"/>
<gene>
    <name evidence="1" type="ORF">T265_01002</name>
</gene>
<dbReference type="CTD" id="20315190"/>
<dbReference type="EMBL" id="KL596628">
    <property type="protein sequence ID" value="KER33111.1"/>
    <property type="molecule type" value="Genomic_DNA"/>
</dbReference>
<proteinExistence type="predicted"/>
<sequence>MGFVNQIFTTRPTLEQRYPYQRSAILLFQDLRDAFDSSDQSLLLNRPFRCIAAMLPLGSTKARMLPGCSSLDRNSRDAEVGFKSLSP</sequence>
<keyword evidence="2" id="KW-1185">Reference proteome</keyword>
<dbReference type="Proteomes" id="UP000054324">
    <property type="component" value="Unassembled WGS sequence"/>
</dbReference>
<protein>
    <recommendedName>
        <fullName evidence="3">Reverse transcriptase domain-containing protein</fullName>
    </recommendedName>
</protein>
<evidence type="ECO:0000313" key="2">
    <source>
        <dbReference type="Proteomes" id="UP000054324"/>
    </source>
</evidence>
<dbReference type="RefSeq" id="XP_009163181.1">
    <property type="nucleotide sequence ID" value="XM_009164917.1"/>
</dbReference>
<accession>A0A075A182</accession>
<organism evidence="1 2">
    <name type="scientific">Opisthorchis viverrini</name>
    <name type="common">Southeast Asian liver fluke</name>
    <dbReference type="NCBI Taxonomy" id="6198"/>
    <lineage>
        <taxon>Eukaryota</taxon>
        <taxon>Metazoa</taxon>
        <taxon>Spiralia</taxon>
        <taxon>Lophotrochozoa</taxon>
        <taxon>Platyhelminthes</taxon>
        <taxon>Trematoda</taxon>
        <taxon>Digenea</taxon>
        <taxon>Opisthorchiida</taxon>
        <taxon>Opisthorchiata</taxon>
        <taxon>Opisthorchiidae</taxon>
        <taxon>Opisthorchis</taxon>
    </lineage>
</organism>
<reference evidence="1 2" key="1">
    <citation type="submission" date="2013-11" db="EMBL/GenBank/DDBJ databases">
        <title>Opisthorchis viverrini - life in the bile duct.</title>
        <authorList>
            <person name="Young N.D."/>
            <person name="Nagarajan N."/>
            <person name="Lin S.J."/>
            <person name="Korhonen P.K."/>
            <person name="Jex A.R."/>
            <person name="Hall R.S."/>
            <person name="Safavi-Hemami H."/>
            <person name="Kaewkong W."/>
            <person name="Bertrand D."/>
            <person name="Gao S."/>
            <person name="Seet Q."/>
            <person name="Wongkham S."/>
            <person name="Teh B.T."/>
            <person name="Wongkham C."/>
            <person name="Intapan P.M."/>
            <person name="Maleewong W."/>
            <person name="Yang X."/>
            <person name="Hu M."/>
            <person name="Wang Z."/>
            <person name="Hofmann A."/>
            <person name="Sternberg P.W."/>
            <person name="Tan P."/>
            <person name="Wang J."/>
            <person name="Gasser R.B."/>
        </authorList>
    </citation>
    <scope>NUCLEOTIDE SEQUENCE [LARGE SCALE GENOMIC DNA]</scope>
</reference>
<dbReference type="AlphaFoldDB" id="A0A075A182"/>